<reference evidence="2" key="1">
    <citation type="submission" date="2021-01" db="EMBL/GenBank/DDBJ databases">
        <authorList>
            <consortium name="Aspergillus puulaauensis MK2 genome sequencing consortium"/>
            <person name="Kazuki M."/>
            <person name="Futagami T."/>
        </authorList>
    </citation>
    <scope>NUCLEOTIDE SEQUENCE</scope>
    <source>
        <strain evidence="2">MK2</strain>
    </source>
</reference>
<feature type="domain" description="Peptidase S9 prolyl oligopeptidase catalytic" evidence="1">
    <location>
        <begin position="122"/>
        <end position="249"/>
    </location>
</feature>
<dbReference type="SUPFAM" id="SSF53474">
    <property type="entry name" value="alpha/beta-Hydrolases"/>
    <property type="match status" value="1"/>
</dbReference>
<sequence>MAINIAGVLIYLYGVDELHPKKAQDTTVLFHVHGRTRDYHDGEDIAHQVLFENRRLSPLSKGLVIATMDNRNHGARAIDTVAAQDWRSGNPKHAQDMLSTMDGIVADIKIAIRFLQSYVEDRFNPTQFIISGMSLGGHVAWNMLAEEPRLTAAVVIVGCPNLADMMAERFHAAESDGSIDASKWPLSIQKLYQERDKNVAAIKGKEILIMNGALDKVVPSKYSDYWVEMYGDQNDVAFHVYEDTGHCVSFQMMDRIIHWVYGQLN</sequence>
<dbReference type="KEGG" id="apuu:APUU_20076S"/>
<dbReference type="PANTHER" id="PTHR47381">
    <property type="entry name" value="ALPHA/BETA-HYDROLASES SUPERFAMILY PROTEIN"/>
    <property type="match status" value="1"/>
</dbReference>
<dbReference type="GO" id="GO:0006508">
    <property type="term" value="P:proteolysis"/>
    <property type="evidence" value="ECO:0007669"/>
    <property type="project" value="InterPro"/>
</dbReference>
<dbReference type="InterPro" id="IPR001375">
    <property type="entry name" value="Peptidase_S9_cat"/>
</dbReference>
<evidence type="ECO:0000259" key="1">
    <source>
        <dbReference type="Pfam" id="PF00326"/>
    </source>
</evidence>
<dbReference type="EMBL" id="AP024444">
    <property type="protein sequence ID" value="BCS19644.1"/>
    <property type="molecule type" value="Genomic_DNA"/>
</dbReference>
<evidence type="ECO:0000313" key="3">
    <source>
        <dbReference type="Proteomes" id="UP000654913"/>
    </source>
</evidence>
<organism evidence="2 3">
    <name type="scientific">Aspergillus puulaauensis</name>
    <dbReference type="NCBI Taxonomy" id="1220207"/>
    <lineage>
        <taxon>Eukaryota</taxon>
        <taxon>Fungi</taxon>
        <taxon>Dikarya</taxon>
        <taxon>Ascomycota</taxon>
        <taxon>Pezizomycotina</taxon>
        <taxon>Eurotiomycetes</taxon>
        <taxon>Eurotiomycetidae</taxon>
        <taxon>Eurotiales</taxon>
        <taxon>Aspergillaceae</taxon>
        <taxon>Aspergillus</taxon>
    </lineage>
</organism>
<keyword evidence="3" id="KW-1185">Reference proteome</keyword>
<dbReference type="OrthoDB" id="2152248at2759"/>
<proteinExistence type="predicted"/>
<dbReference type="GeneID" id="64969649"/>
<dbReference type="Proteomes" id="UP000654913">
    <property type="component" value="Chromosome 2"/>
</dbReference>
<gene>
    <name evidence="2" type="ORF">APUU_20076S</name>
</gene>
<dbReference type="GO" id="GO:0008236">
    <property type="term" value="F:serine-type peptidase activity"/>
    <property type="evidence" value="ECO:0007669"/>
    <property type="project" value="InterPro"/>
</dbReference>
<dbReference type="InterPro" id="IPR029058">
    <property type="entry name" value="AB_hydrolase_fold"/>
</dbReference>
<protein>
    <recommendedName>
        <fullName evidence="1">Peptidase S9 prolyl oligopeptidase catalytic domain-containing protein</fullName>
    </recommendedName>
</protein>
<name>A0A7R8AHH7_9EURO</name>
<dbReference type="PANTHER" id="PTHR47381:SF3">
    <property type="entry name" value="ALPHA_BETA-HYDROLASES SUPERFAMILY PROTEIN"/>
    <property type="match status" value="1"/>
</dbReference>
<dbReference type="RefSeq" id="XP_041551838.1">
    <property type="nucleotide sequence ID" value="XM_041698677.1"/>
</dbReference>
<reference evidence="2" key="2">
    <citation type="submission" date="2021-02" db="EMBL/GenBank/DDBJ databases">
        <title>Aspergillus puulaauensis MK2 genome sequence.</title>
        <authorList>
            <person name="Futagami T."/>
            <person name="Mori K."/>
            <person name="Kadooka C."/>
            <person name="Tanaka T."/>
        </authorList>
    </citation>
    <scope>NUCLEOTIDE SEQUENCE</scope>
    <source>
        <strain evidence="2">MK2</strain>
    </source>
</reference>
<evidence type="ECO:0000313" key="2">
    <source>
        <dbReference type="EMBL" id="BCS19644.1"/>
    </source>
</evidence>
<dbReference type="AlphaFoldDB" id="A0A7R8AHH7"/>
<accession>A0A7R8AHH7</accession>
<dbReference type="Gene3D" id="3.40.50.1820">
    <property type="entry name" value="alpha/beta hydrolase"/>
    <property type="match status" value="1"/>
</dbReference>
<dbReference type="Pfam" id="PF00326">
    <property type="entry name" value="Peptidase_S9"/>
    <property type="match status" value="1"/>
</dbReference>